<dbReference type="InterPro" id="IPR050767">
    <property type="entry name" value="Sel1_AlgK"/>
</dbReference>
<keyword evidence="1" id="KW-0732">Signal</keyword>
<dbReference type="PANTHER" id="PTHR11102">
    <property type="entry name" value="SEL-1-LIKE PROTEIN"/>
    <property type="match status" value="1"/>
</dbReference>
<gene>
    <name evidence="3" type="ORF">CGSHi3655_05674</name>
    <name evidence="2" type="ORF">KRLU3655_LOCUS1607</name>
</gene>
<dbReference type="InterPro" id="IPR011990">
    <property type="entry name" value="TPR-like_helical_dom_sf"/>
</dbReference>
<reference evidence="3 4" key="1">
    <citation type="journal article" date="2007" name="Genome Biol.">
        <title>Characterization and modeling of the Haemophilus influenzae core and supragenomes based on the complete genomic sequences of Rd and 12 clinical nontypeable strains.</title>
        <authorList>
            <person name="Hogg J.S."/>
            <person name="Hu F.Z."/>
            <person name="Janto B."/>
            <person name="Boissy R."/>
            <person name="Hayes J."/>
            <person name="Keefe R."/>
            <person name="Post J.C."/>
            <person name="Ehrlich G.D."/>
        </authorList>
    </citation>
    <scope>NUCLEOTIDE SEQUENCE [LARGE SCALE GENOMIC DNA]</scope>
    <source>
        <strain evidence="3">3655</strain>
        <strain evidence="4">NTHi 3655</strain>
    </source>
</reference>
<dbReference type="EMBL" id="OV040719">
    <property type="protein sequence ID" value="CAH0451531.1"/>
    <property type="molecule type" value="Genomic_DNA"/>
</dbReference>
<dbReference type="InterPro" id="IPR006597">
    <property type="entry name" value="Sel1-like"/>
</dbReference>
<dbReference type="Proteomes" id="UP000837958">
    <property type="component" value="Chromosome"/>
</dbReference>
<dbReference type="AlphaFoldDB" id="A0A0H3PH71"/>
<reference evidence="5" key="2">
    <citation type="submission" date="2021-11" db="EMBL/GenBank/DDBJ databases">
        <authorList>
            <person name="Riesbeck K."/>
        </authorList>
    </citation>
    <scope>NUCLEOTIDE SEQUENCE [LARGE SCALE GENOMIC DNA]</scope>
</reference>
<feature type="signal peptide" evidence="1">
    <location>
        <begin position="1"/>
        <end position="20"/>
    </location>
</feature>
<organism evidence="3 4">
    <name type="scientific">Haemophilus influenzae (strain NTHi 3655)</name>
    <dbReference type="NCBI Taxonomy" id="375177"/>
    <lineage>
        <taxon>Bacteria</taxon>
        <taxon>Pseudomonadati</taxon>
        <taxon>Pseudomonadota</taxon>
        <taxon>Gammaproteobacteria</taxon>
        <taxon>Pasteurellales</taxon>
        <taxon>Pasteurellaceae</taxon>
        <taxon>Haemophilus</taxon>
    </lineage>
</organism>
<dbReference type="Gene3D" id="1.25.40.10">
    <property type="entry name" value="Tetratricopeptide repeat domain"/>
    <property type="match status" value="1"/>
</dbReference>
<proteinExistence type="predicted"/>
<dbReference type="PANTHER" id="PTHR11102:SF160">
    <property type="entry name" value="ERAD-ASSOCIATED E3 UBIQUITIN-PROTEIN LIGASE COMPONENT HRD3"/>
    <property type="match status" value="1"/>
</dbReference>
<reference evidence="2" key="3">
    <citation type="submission" date="2024-01" db="EMBL/GenBank/DDBJ databases">
        <authorList>
            <person name="Riesbeck K."/>
        </authorList>
    </citation>
    <scope>NUCLEOTIDE SEQUENCE</scope>
    <source>
        <strain evidence="2">3655</strain>
    </source>
</reference>
<protein>
    <submittedName>
        <fullName evidence="2">Sel1 repeat family protein</fullName>
    </submittedName>
</protein>
<dbReference type="SMART" id="SM00671">
    <property type="entry name" value="SEL1"/>
    <property type="match status" value="3"/>
</dbReference>
<dbReference type="Pfam" id="PF08238">
    <property type="entry name" value="Sel1"/>
    <property type="match status" value="3"/>
</dbReference>
<feature type="chain" id="PRO_5002617036" evidence="1">
    <location>
        <begin position="21"/>
        <end position="180"/>
    </location>
</feature>
<evidence type="ECO:0000313" key="4">
    <source>
        <dbReference type="Proteomes" id="UP000003185"/>
    </source>
</evidence>
<evidence type="ECO:0000313" key="5">
    <source>
        <dbReference type="Proteomes" id="UP000837958"/>
    </source>
</evidence>
<evidence type="ECO:0000256" key="1">
    <source>
        <dbReference type="SAM" id="SignalP"/>
    </source>
</evidence>
<dbReference type="RefSeq" id="WP_005657044.1">
    <property type="nucleotide sequence ID" value="NZ_AAZF01000004.1"/>
</dbReference>
<name>A0A0H3PH71_HAEI3</name>
<sequence>MKLKLFFHIVLLCFSLPVWAIKTIDITANSKMDDQARMNLAQEFANKQQWIDVFNIMYPMALEGNTTAQSNLGMLYNLGRGTVRDYEKAYWWFSEAAEKGSVKGLNNLGVMYLRGDYVKQNTEQAIKLFERTARAKDTDAMMMLSNIYRLQNQPEKSLEWLKKAAELGNQEAKQRLSSQP</sequence>
<accession>A0A0H3PH71</accession>
<dbReference type="SUPFAM" id="SSF81901">
    <property type="entry name" value="HCP-like"/>
    <property type="match status" value="1"/>
</dbReference>
<dbReference type="Proteomes" id="UP000003185">
    <property type="component" value="Unassembled WGS sequence"/>
</dbReference>
<dbReference type="EMBL" id="AAZF01000004">
    <property type="protein sequence ID" value="EDJ92831.1"/>
    <property type="molecule type" value="Genomic_DNA"/>
</dbReference>
<evidence type="ECO:0000313" key="2">
    <source>
        <dbReference type="EMBL" id="CAH0451531.1"/>
    </source>
</evidence>
<evidence type="ECO:0000313" key="3">
    <source>
        <dbReference type="EMBL" id="EDJ92831.1"/>
    </source>
</evidence>